<evidence type="ECO:0000313" key="1">
    <source>
        <dbReference type="EMBL" id="OAD02792.1"/>
    </source>
</evidence>
<dbReference type="AlphaFoldDB" id="A0A162T928"/>
<dbReference type="Proteomes" id="UP000077051">
    <property type="component" value="Unassembled WGS sequence"/>
</dbReference>
<reference evidence="1 2" key="1">
    <citation type="submission" date="2015-06" db="EMBL/GenBank/DDBJ databases">
        <title>Expansion of signal transduction pathways in fungi by whole-genome duplication.</title>
        <authorList>
            <consortium name="DOE Joint Genome Institute"/>
            <person name="Corrochano L.M."/>
            <person name="Kuo A."/>
            <person name="Marcet-Houben M."/>
            <person name="Polaino S."/>
            <person name="Salamov A."/>
            <person name="Villalobos J.M."/>
            <person name="Alvarez M.I."/>
            <person name="Avalos J."/>
            <person name="Benito E.P."/>
            <person name="Benoit I."/>
            <person name="Burger G."/>
            <person name="Camino L.P."/>
            <person name="Canovas D."/>
            <person name="Cerda-Olmedo E."/>
            <person name="Cheng J.-F."/>
            <person name="Dominguez A."/>
            <person name="Elias M."/>
            <person name="Eslava A.P."/>
            <person name="Glaser F."/>
            <person name="Grimwood J."/>
            <person name="Gutierrez G."/>
            <person name="Heitman J."/>
            <person name="Henrissat B."/>
            <person name="Iturriaga E.A."/>
            <person name="Lang B.F."/>
            <person name="Lavin J.L."/>
            <person name="Lee S."/>
            <person name="Li W."/>
            <person name="Lindquist E."/>
            <person name="Lopez-Garcia S."/>
            <person name="Luque E.M."/>
            <person name="Marcos A.T."/>
            <person name="Martin J."/>
            <person name="Mccluskey K."/>
            <person name="Medina H.R."/>
            <person name="Miralles-Duran A."/>
            <person name="Miyazaki A."/>
            <person name="Munoz-Torres E."/>
            <person name="Oguiza J.A."/>
            <person name="Ohm R."/>
            <person name="Olmedo M."/>
            <person name="Orejas M."/>
            <person name="Ortiz-Castellanos L."/>
            <person name="Pisabarro A.G."/>
            <person name="Rodriguez-Romero J."/>
            <person name="Ruiz-Herrera J."/>
            <person name="Ruiz-Vazquez R."/>
            <person name="Sanz C."/>
            <person name="Schackwitz W."/>
            <person name="Schmutz J."/>
            <person name="Shahriari M."/>
            <person name="Shelest E."/>
            <person name="Silva-Franco F."/>
            <person name="Soanes D."/>
            <person name="Syed K."/>
            <person name="Tagua V.G."/>
            <person name="Talbot N.J."/>
            <person name="Thon M."/>
            <person name="De Vries R.P."/>
            <person name="Wiebenga A."/>
            <person name="Yadav J.S."/>
            <person name="Braun E.L."/>
            <person name="Baker S."/>
            <person name="Garre V."/>
            <person name="Horwitz B."/>
            <person name="Torres-Martinez S."/>
            <person name="Idnurm A."/>
            <person name="Herrera-Estrella A."/>
            <person name="Gabaldon T."/>
            <person name="Grigoriev I.V."/>
        </authorList>
    </citation>
    <scope>NUCLEOTIDE SEQUENCE [LARGE SCALE GENOMIC DNA]</scope>
    <source>
        <strain evidence="1 2">CBS 277.49</strain>
    </source>
</reference>
<organism evidence="1 2">
    <name type="scientific">Mucor lusitanicus CBS 277.49</name>
    <dbReference type="NCBI Taxonomy" id="747725"/>
    <lineage>
        <taxon>Eukaryota</taxon>
        <taxon>Fungi</taxon>
        <taxon>Fungi incertae sedis</taxon>
        <taxon>Mucoromycota</taxon>
        <taxon>Mucoromycotina</taxon>
        <taxon>Mucoromycetes</taxon>
        <taxon>Mucorales</taxon>
        <taxon>Mucorineae</taxon>
        <taxon>Mucoraceae</taxon>
        <taxon>Mucor</taxon>
    </lineage>
</organism>
<proteinExistence type="predicted"/>
<comment type="caution">
    <text evidence="1">The sequence shown here is derived from an EMBL/GenBank/DDBJ whole genome shotgun (WGS) entry which is preliminary data.</text>
</comment>
<dbReference type="OrthoDB" id="2095854at2759"/>
<accession>A0A162T928</accession>
<keyword evidence="2" id="KW-1185">Reference proteome</keyword>
<gene>
    <name evidence="1" type="ORF">MUCCIDRAFT_109635</name>
</gene>
<evidence type="ECO:0000313" key="2">
    <source>
        <dbReference type="Proteomes" id="UP000077051"/>
    </source>
</evidence>
<protein>
    <submittedName>
        <fullName evidence="1">Uncharacterized protein</fullName>
    </submittedName>
</protein>
<sequence>MSSHINRGKEIAHDNPIQSPFFSFSLEKTTTNMSDNTTAKNQTTAATQDIDAMTHPSVYRDTVNGKKCEKIDNEFKCDTADNKPKQDSEDWDLYPQMIRKVENEGTAKDVQHLHELEHTISK</sequence>
<name>A0A162T928_MUCCL</name>
<dbReference type="VEuPathDB" id="FungiDB:MUCCIDRAFT_109635"/>
<dbReference type="EMBL" id="AMYB01000004">
    <property type="protein sequence ID" value="OAD02792.1"/>
    <property type="molecule type" value="Genomic_DNA"/>
</dbReference>